<accession>A0A2U3LL53</accession>
<name>A0A2U3LL53_9FIRM</name>
<dbReference type="Proteomes" id="UP000238916">
    <property type="component" value="Unassembled WGS sequence"/>
</dbReference>
<sequence length="47" mass="5316">MRSLFYKILLILLLFMLVYNYVPFTQIVEALGNGFSGTVKILYGGAK</sequence>
<gene>
    <name evidence="1" type="ORF">SBF1_5870005</name>
</gene>
<dbReference type="AlphaFoldDB" id="A0A2U3LL53"/>
<protein>
    <submittedName>
        <fullName evidence="1">Uncharacterized protein</fullName>
    </submittedName>
</protein>
<evidence type="ECO:0000313" key="2">
    <source>
        <dbReference type="Proteomes" id="UP000238916"/>
    </source>
</evidence>
<reference evidence="2" key="1">
    <citation type="submission" date="2018-02" db="EMBL/GenBank/DDBJ databases">
        <authorList>
            <person name="Hausmann B."/>
        </authorList>
    </citation>
    <scope>NUCLEOTIDE SEQUENCE [LARGE SCALE GENOMIC DNA]</scope>
    <source>
        <strain evidence="2">Peat soil MAG SbF1</strain>
    </source>
</reference>
<dbReference type="EMBL" id="OMOF01000542">
    <property type="protein sequence ID" value="SPF52580.1"/>
    <property type="molecule type" value="Genomic_DNA"/>
</dbReference>
<organism evidence="1 2">
    <name type="scientific">Candidatus Desulfosporosinus infrequens</name>
    <dbReference type="NCBI Taxonomy" id="2043169"/>
    <lineage>
        <taxon>Bacteria</taxon>
        <taxon>Bacillati</taxon>
        <taxon>Bacillota</taxon>
        <taxon>Clostridia</taxon>
        <taxon>Eubacteriales</taxon>
        <taxon>Desulfitobacteriaceae</taxon>
        <taxon>Desulfosporosinus</taxon>
    </lineage>
</organism>
<evidence type="ECO:0000313" key="1">
    <source>
        <dbReference type="EMBL" id="SPF52580.1"/>
    </source>
</evidence>
<proteinExistence type="predicted"/>